<proteinExistence type="inferred from homology"/>
<dbReference type="CDD" id="cd09612">
    <property type="entry name" value="Jacalin"/>
    <property type="match status" value="3"/>
</dbReference>
<dbReference type="InterPro" id="IPR033734">
    <property type="entry name" value="Jacalin-like_lectin_dom_plant"/>
</dbReference>
<dbReference type="InterPro" id="IPR036404">
    <property type="entry name" value="Jacalin-like_lectin_dom_sf"/>
</dbReference>
<dbReference type="AlphaFoldDB" id="A0A8S9IQC4"/>
<dbReference type="Gene3D" id="2.100.10.30">
    <property type="entry name" value="Jacalin-like lectin domain"/>
    <property type="match status" value="4"/>
</dbReference>
<dbReference type="EMBL" id="QGKY02001015">
    <property type="protein sequence ID" value="KAF2571765.1"/>
    <property type="molecule type" value="Genomic_DNA"/>
</dbReference>
<evidence type="ECO:0000313" key="6">
    <source>
        <dbReference type="EMBL" id="KAF3566842.1"/>
    </source>
</evidence>
<organism evidence="5">
    <name type="scientific">Brassica cretica</name>
    <name type="common">Mustard</name>
    <dbReference type="NCBI Taxonomy" id="69181"/>
    <lineage>
        <taxon>Eukaryota</taxon>
        <taxon>Viridiplantae</taxon>
        <taxon>Streptophyta</taxon>
        <taxon>Embryophyta</taxon>
        <taxon>Tracheophyta</taxon>
        <taxon>Spermatophyta</taxon>
        <taxon>Magnoliopsida</taxon>
        <taxon>eudicotyledons</taxon>
        <taxon>Gunneridae</taxon>
        <taxon>Pentapetalae</taxon>
        <taxon>rosids</taxon>
        <taxon>malvids</taxon>
        <taxon>Brassicales</taxon>
        <taxon>Brassicaceae</taxon>
        <taxon>Brassiceae</taxon>
        <taxon>Brassica</taxon>
    </lineage>
</organism>
<reference evidence="6 7" key="3">
    <citation type="journal article" date="2020" name="BMC Genomics">
        <title>Intraspecific diversification of the crop wild relative Brassica cretica Lam. using demographic model selection.</title>
        <authorList>
            <person name="Kioukis A."/>
            <person name="Michalopoulou V.A."/>
            <person name="Briers L."/>
            <person name="Pirintsos S."/>
            <person name="Studholme D.J."/>
            <person name="Pavlidis P."/>
            <person name="Sarris P.F."/>
        </authorList>
    </citation>
    <scope>NUCLEOTIDE SEQUENCE [LARGE SCALE GENOMIC DNA]</scope>
    <source>
        <strain evidence="7">cv. PFS-1207/04</strain>
        <strain evidence="6">PFS-1207/04</strain>
    </source>
</reference>
<evidence type="ECO:0000256" key="3">
    <source>
        <dbReference type="ARBA" id="ARBA00022737"/>
    </source>
</evidence>
<dbReference type="Pfam" id="PF01419">
    <property type="entry name" value="Jacalin"/>
    <property type="match status" value="4"/>
</dbReference>
<gene>
    <name evidence="6" type="ORF">DY000_02012790</name>
    <name evidence="5" type="ORF">F2Q70_00001691</name>
</gene>
<feature type="domain" description="Jacalin-type lectin" evidence="4">
    <location>
        <begin position="2"/>
        <end position="144"/>
    </location>
</feature>
<sequence length="536" mass="60060">MAQKLEAIGSTNGFTFDDGSDHDGVSKIFVGGGLQGILYMEFEYVRSGQLKFGSLVGRRHRGFIETFEINHVKNEHLESVEGYYDHESGYIQGLQFKTNFRVSELIGYEKGNKFTLEVKGKKISGFHGYMRKRNILALGAYFTMILPSRLDVKGGKGGHQWDDGANHDGVTKIHVRGGFDGIQYIKFNYVKNGETQDGPIHGISGSGFTQTFEINHFNDEHLVYVEGYYDDASGVIQALQFKTNLKTSDVLGYEKGKKFLLADKGKKIIGFHGYAEKNLNSLGAYFTTVSLTKSERHGGSEGVYWDDGVFESVRTVYVSYDTNNVKSITFHYHNRTVIERQHGWQTIQDDLEEEEFELDYPNEVITYVEGTFKRFGPGKTRITSLIFKSSEGRTSPSFGVVYGTKFVLEKKGCAVVGFHGRHDDRDLVSIGAYFSPMPPPTAEKLRAQGGLRGESWDDGVFDSVRKLYVGQGDNGVAFLKVVYGRDTRIVIGEDHGNTTPLEVKEFELEYPSEYITAVDGCYDKVIGSEVEVITML</sequence>
<keyword evidence="7" id="KW-1185">Reference proteome</keyword>
<protein>
    <recommendedName>
        <fullName evidence="4">Jacalin-type lectin domain-containing protein</fullName>
    </recommendedName>
</protein>
<reference evidence="6" key="2">
    <citation type="submission" date="2019-12" db="EMBL/GenBank/DDBJ databases">
        <authorList>
            <person name="Studholme D.J."/>
            <person name="Sarris P."/>
        </authorList>
    </citation>
    <scope>NUCLEOTIDE SEQUENCE</scope>
    <source>
        <strain evidence="6">PFS-1207/04</strain>
        <tissue evidence="6">Leaf</tissue>
    </source>
</reference>
<dbReference type="InterPro" id="IPR001229">
    <property type="entry name" value="Jacalin-like_lectin_dom"/>
</dbReference>
<feature type="domain" description="Jacalin-type lectin" evidence="4">
    <location>
        <begin position="442"/>
        <end position="536"/>
    </location>
</feature>
<dbReference type="Proteomes" id="UP000266723">
    <property type="component" value="Unassembled WGS sequence"/>
</dbReference>
<dbReference type="OrthoDB" id="1026783at2759"/>
<evidence type="ECO:0000256" key="1">
    <source>
        <dbReference type="ARBA" id="ARBA00006568"/>
    </source>
</evidence>
<name>A0A8S9IQC4_BRACR</name>
<evidence type="ECO:0000256" key="2">
    <source>
        <dbReference type="ARBA" id="ARBA00022734"/>
    </source>
</evidence>
<keyword evidence="3" id="KW-0677">Repeat</keyword>
<dbReference type="PANTHER" id="PTHR47293:SF66">
    <property type="entry name" value="JACALIN-RELATED LECTIN 11-RELATED"/>
    <property type="match status" value="1"/>
</dbReference>
<dbReference type="EMBL" id="QGKV02000759">
    <property type="protein sequence ID" value="KAF3566842.1"/>
    <property type="molecule type" value="Genomic_DNA"/>
</dbReference>
<dbReference type="PANTHER" id="PTHR47293">
    <property type="entry name" value="JACALIN-RELATED LECTIN 3"/>
    <property type="match status" value="1"/>
</dbReference>
<feature type="domain" description="Jacalin-type lectin" evidence="4">
    <location>
        <begin position="147"/>
        <end position="288"/>
    </location>
</feature>
<comment type="caution">
    <text evidence="5">The sequence shown here is derived from an EMBL/GenBank/DDBJ whole genome shotgun (WGS) entry which is preliminary data.</text>
</comment>
<evidence type="ECO:0000313" key="7">
    <source>
        <dbReference type="Proteomes" id="UP000266723"/>
    </source>
</evidence>
<dbReference type="SUPFAM" id="SSF51101">
    <property type="entry name" value="Mannose-binding lectins"/>
    <property type="match status" value="4"/>
</dbReference>
<evidence type="ECO:0000259" key="4">
    <source>
        <dbReference type="PROSITE" id="PS51752"/>
    </source>
</evidence>
<dbReference type="SMART" id="SM00915">
    <property type="entry name" value="Jacalin"/>
    <property type="match status" value="4"/>
</dbReference>
<keyword evidence="2" id="KW-0430">Lectin</keyword>
<comment type="similarity">
    <text evidence="1">Belongs to the jacalin lectin family.</text>
</comment>
<reference evidence="5" key="1">
    <citation type="submission" date="2019-12" db="EMBL/GenBank/DDBJ databases">
        <title>Genome sequencing and annotation of Brassica cretica.</title>
        <authorList>
            <person name="Studholme D.J."/>
            <person name="Sarris P.F."/>
        </authorList>
    </citation>
    <scope>NUCLEOTIDE SEQUENCE</scope>
    <source>
        <strain evidence="5">PFS-102/07</strain>
        <tissue evidence="5">Leaf</tissue>
    </source>
</reference>
<evidence type="ECO:0000313" key="5">
    <source>
        <dbReference type="EMBL" id="KAF2571765.1"/>
    </source>
</evidence>
<dbReference type="PROSITE" id="PS51752">
    <property type="entry name" value="JACALIN_LECTIN"/>
    <property type="match status" value="4"/>
</dbReference>
<dbReference type="FunFam" id="2.100.10.30:FF:000001">
    <property type="entry name" value="Jacalin-related lectin 33"/>
    <property type="match status" value="3"/>
</dbReference>
<feature type="non-terminal residue" evidence="5">
    <location>
        <position position="1"/>
    </location>
</feature>
<accession>A0A8S9IQC4</accession>
<feature type="domain" description="Jacalin-type lectin" evidence="4">
    <location>
        <begin position="291"/>
        <end position="436"/>
    </location>
</feature>
<dbReference type="GO" id="GO:0030246">
    <property type="term" value="F:carbohydrate binding"/>
    <property type="evidence" value="ECO:0007669"/>
    <property type="project" value="UniProtKB-KW"/>
</dbReference>